<reference evidence="7" key="1">
    <citation type="journal article" date="2014" name="Int. J. Syst. Evol. Microbiol.">
        <title>Complete genome sequence of Corynebacterium casei LMG S-19264T (=DSM 44701T), isolated from a smear-ripened cheese.</title>
        <authorList>
            <consortium name="US DOE Joint Genome Institute (JGI-PGF)"/>
            <person name="Walter F."/>
            <person name="Albersmeier A."/>
            <person name="Kalinowski J."/>
            <person name="Ruckert C."/>
        </authorList>
    </citation>
    <scope>NUCLEOTIDE SEQUENCE</scope>
    <source>
        <strain evidence="7">CGMCC 1.15758</strain>
    </source>
</reference>
<evidence type="ECO:0000313" key="8">
    <source>
        <dbReference type="Proteomes" id="UP000636949"/>
    </source>
</evidence>
<dbReference type="CDD" id="cd02019">
    <property type="entry name" value="NK"/>
    <property type="match status" value="1"/>
</dbReference>
<dbReference type="PANTHER" id="PTHR30448:SF0">
    <property type="entry name" value="RNASE ADAPTER PROTEIN RAPZ"/>
    <property type="match status" value="1"/>
</dbReference>
<dbReference type="InterPro" id="IPR027417">
    <property type="entry name" value="P-loop_NTPase"/>
</dbReference>
<gene>
    <name evidence="7" type="primary">rapZ</name>
    <name evidence="7" type="ORF">GCM10010995_16680</name>
</gene>
<evidence type="ECO:0000256" key="4">
    <source>
        <dbReference type="HAMAP-Rule" id="MF_00636"/>
    </source>
</evidence>
<dbReference type="EMBL" id="BMJS01000018">
    <property type="protein sequence ID" value="GGG00026.1"/>
    <property type="molecule type" value="Genomic_DNA"/>
</dbReference>
<dbReference type="Pfam" id="PF22740">
    <property type="entry name" value="PapZ_C"/>
    <property type="match status" value="1"/>
</dbReference>
<dbReference type="Proteomes" id="UP000636949">
    <property type="component" value="Unassembled WGS sequence"/>
</dbReference>
<dbReference type="GO" id="GO:0005524">
    <property type="term" value="F:ATP binding"/>
    <property type="evidence" value="ECO:0007669"/>
    <property type="project" value="UniProtKB-UniRule"/>
</dbReference>
<accession>A0A8J2Z500</accession>
<keyword evidence="1 4" id="KW-0547">Nucleotide-binding</keyword>
<evidence type="ECO:0000259" key="6">
    <source>
        <dbReference type="Pfam" id="PF22740"/>
    </source>
</evidence>
<comment type="caution">
    <text evidence="7">The sequence shown here is derived from an EMBL/GenBank/DDBJ whole genome shotgun (WGS) entry which is preliminary data.</text>
</comment>
<feature type="domain" description="RapZ-like N-terminal" evidence="5">
    <location>
        <begin position="17"/>
        <end position="171"/>
    </location>
</feature>
<evidence type="ECO:0000259" key="5">
    <source>
        <dbReference type="Pfam" id="PF03668"/>
    </source>
</evidence>
<evidence type="ECO:0000256" key="3">
    <source>
        <dbReference type="ARBA" id="ARBA00023134"/>
    </source>
</evidence>
<proteinExistence type="inferred from homology"/>
<dbReference type="GO" id="GO:0005525">
    <property type="term" value="F:GTP binding"/>
    <property type="evidence" value="ECO:0007669"/>
    <property type="project" value="UniProtKB-UniRule"/>
</dbReference>
<dbReference type="PANTHER" id="PTHR30448">
    <property type="entry name" value="RNASE ADAPTER PROTEIN RAPZ"/>
    <property type="match status" value="1"/>
</dbReference>
<feature type="binding site" evidence="4">
    <location>
        <begin position="22"/>
        <end position="29"/>
    </location>
    <ligand>
        <name>ATP</name>
        <dbReference type="ChEBI" id="CHEBI:30616"/>
    </ligand>
</feature>
<keyword evidence="3 4" id="KW-0342">GTP-binding</keyword>
<protein>
    <submittedName>
        <fullName evidence="7">RNase adapter protein RapZ</fullName>
    </submittedName>
</protein>
<name>A0A8J2Z500_9GAMM</name>
<dbReference type="InterPro" id="IPR053931">
    <property type="entry name" value="RapZ_C"/>
</dbReference>
<dbReference type="AlphaFoldDB" id="A0A8J2Z500"/>
<reference evidence="7" key="2">
    <citation type="submission" date="2020-09" db="EMBL/GenBank/DDBJ databases">
        <authorList>
            <person name="Sun Q."/>
            <person name="Zhou Y."/>
        </authorList>
    </citation>
    <scope>NUCLEOTIDE SEQUENCE</scope>
    <source>
        <strain evidence="7">CGMCC 1.15758</strain>
    </source>
</reference>
<evidence type="ECO:0000256" key="1">
    <source>
        <dbReference type="ARBA" id="ARBA00022741"/>
    </source>
</evidence>
<keyword evidence="8" id="KW-1185">Reference proteome</keyword>
<sequence>MMSGNGKNCVNSASKSVVLLAGVSGAGKSTVLSILEDQGFFCIENLPLFLLEETLAYVLSNPQYKQNIVVSLAPHAFLGNDTYDVKHFEEKYRVHLAYWYIEASRNVLIKRYDETRRRHPFSDKSTTLEHAIDTEFTILESYASIADYTLDTTNLSLQELREIVCQKLLGKDKLSSQLKIFSFGFKYGMPQKADYLFDVRSLPNPYWDKRLRLQTGLDVDVIEYLQKQPQVLEMIADISKFLLKWCELQQQQGKSYIDIAVGCTGGQHRSVYIVEQLADQLRASFNNVIVSHRELKG</sequence>
<dbReference type="NCBIfam" id="NF003828">
    <property type="entry name" value="PRK05416.1"/>
    <property type="match status" value="1"/>
</dbReference>
<comment type="caution">
    <text evidence="4">Lacks conserved residue(s) required for the propagation of feature annotation.</text>
</comment>
<feature type="domain" description="RapZ C-terminal" evidence="6">
    <location>
        <begin position="177"/>
        <end position="296"/>
    </location>
</feature>
<evidence type="ECO:0000313" key="7">
    <source>
        <dbReference type="EMBL" id="GGG00026.1"/>
    </source>
</evidence>
<dbReference type="HAMAP" id="MF_00636">
    <property type="entry name" value="RapZ_like"/>
    <property type="match status" value="1"/>
</dbReference>
<keyword evidence="2 4" id="KW-0067">ATP-binding</keyword>
<evidence type="ECO:0000256" key="2">
    <source>
        <dbReference type="ARBA" id="ARBA00022840"/>
    </source>
</evidence>
<dbReference type="Pfam" id="PF03668">
    <property type="entry name" value="RapZ-like_N"/>
    <property type="match status" value="1"/>
</dbReference>
<dbReference type="SUPFAM" id="SSF52540">
    <property type="entry name" value="P-loop containing nucleoside triphosphate hydrolases"/>
    <property type="match status" value="1"/>
</dbReference>
<dbReference type="PIRSF" id="PIRSF005052">
    <property type="entry name" value="P-loopkin"/>
    <property type="match status" value="1"/>
</dbReference>
<organism evidence="7 8">
    <name type="scientific">Cysteiniphilum litorale</name>
    <dbReference type="NCBI Taxonomy" id="2056700"/>
    <lineage>
        <taxon>Bacteria</taxon>
        <taxon>Pseudomonadati</taxon>
        <taxon>Pseudomonadota</taxon>
        <taxon>Gammaproteobacteria</taxon>
        <taxon>Thiotrichales</taxon>
        <taxon>Fastidiosibacteraceae</taxon>
        <taxon>Cysteiniphilum</taxon>
    </lineage>
</organism>
<dbReference type="Gene3D" id="3.40.50.300">
    <property type="entry name" value="P-loop containing nucleotide triphosphate hydrolases"/>
    <property type="match status" value="1"/>
</dbReference>
<dbReference type="InterPro" id="IPR053930">
    <property type="entry name" value="RapZ-like_N"/>
</dbReference>
<dbReference type="InterPro" id="IPR005337">
    <property type="entry name" value="RapZ-like"/>
</dbReference>